<proteinExistence type="predicted"/>
<accession>A0A1D1XE17</accession>
<dbReference type="AlphaFoldDB" id="A0A1D1XE17"/>
<organism evidence="1">
    <name type="scientific">Anthurium amnicola</name>
    <dbReference type="NCBI Taxonomy" id="1678845"/>
    <lineage>
        <taxon>Eukaryota</taxon>
        <taxon>Viridiplantae</taxon>
        <taxon>Streptophyta</taxon>
        <taxon>Embryophyta</taxon>
        <taxon>Tracheophyta</taxon>
        <taxon>Spermatophyta</taxon>
        <taxon>Magnoliopsida</taxon>
        <taxon>Liliopsida</taxon>
        <taxon>Araceae</taxon>
        <taxon>Pothoideae</taxon>
        <taxon>Potheae</taxon>
        <taxon>Anthurium</taxon>
    </lineage>
</organism>
<feature type="non-terminal residue" evidence="1">
    <location>
        <position position="99"/>
    </location>
</feature>
<name>A0A1D1XE17_9ARAE</name>
<protein>
    <submittedName>
        <fullName evidence="1">Uncharacterized protein PFB0315w</fullName>
    </submittedName>
</protein>
<evidence type="ECO:0000313" key="1">
    <source>
        <dbReference type="EMBL" id="JAT40629.1"/>
    </source>
</evidence>
<sequence length="99" mass="11302">AMEKFERGMEELRIKFGEMDIKLEESKLQATFPDLMIVDLDRPKELCISTGIDDAAFKSFLEGNLKMGRQMEVHFKRRREHALLAGFSSSTAGRRSCSS</sequence>
<dbReference type="EMBL" id="GDJX01027307">
    <property type="protein sequence ID" value="JAT40629.1"/>
    <property type="molecule type" value="Transcribed_RNA"/>
</dbReference>
<gene>
    <name evidence="1" type="primary">PFB0315w</name>
    <name evidence="1" type="ORF">g.29406</name>
</gene>
<feature type="non-terminal residue" evidence="1">
    <location>
        <position position="1"/>
    </location>
</feature>
<reference evidence="1" key="1">
    <citation type="submission" date="2015-07" db="EMBL/GenBank/DDBJ databases">
        <title>Transcriptome Assembly of Anthurium amnicola.</title>
        <authorList>
            <person name="Suzuki J."/>
        </authorList>
    </citation>
    <scope>NUCLEOTIDE SEQUENCE</scope>
</reference>